<organism evidence="1">
    <name type="scientific">Ectopseudomonas oleovorans</name>
    <name type="common">Pseudomonas oleovorans</name>
    <dbReference type="NCBI Taxonomy" id="301"/>
    <lineage>
        <taxon>Bacteria</taxon>
        <taxon>Pseudomonadati</taxon>
        <taxon>Pseudomonadota</taxon>
        <taxon>Gammaproteobacteria</taxon>
        <taxon>Pseudomonadales</taxon>
        <taxon>Pseudomonadaceae</taxon>
        <taxon>Ectopseudomonas</taxon>
    </lineage>
</organism>
<evidence type="ECO:0000313" key="1">
    <source>
        <dbReference type="EMBL" id="VDN64228.1"/>
    </source>
</evidence>
<sequence>MCCRSGPVETFDTSSTLPRTLIQQGKKKPCESIRKAITPGGVAGLQTRWGTASVPG</sequence>
<dbReference type="EMBL" id="LR130779">
    <property type="protein sequence ID" value="VDN64228.1"/>
    <property type="molecule type" value="Genomic_DNA"/>
</dbReference>
<proteinExistence type="predicted"/>
<protein>
    <submittedName>
        <fullName evidence="1">Uncharacterized protein</fullName>
    </submittedName>
</protein>
<gene>
    <name evidence="1" type="ORF">POT9AD_3253</name>
</gene>
<name>A0A653B6E9_ECTOL</name>
<reference evidence="1" key="1">
    <citation type="submission" date="2018-11" db="EMBL/GenBank/DDBJ databases">
        <authorList>
            <consortium name="Genoscope - CEA"/>
            <person name="William W."/>
        </authorList>
    </citation>
    <scope>NUCLEOTIDE SEQUENCE [LARGE SCALE GENOMIC DNA]</scope>
    <source>
        <strain evidence="1">T9AD</strain>
    </source>
</reference>
<dbReference type="AlphaFoldDB" id="A0A653B6E9"/>
<accession>A0A653B6E9</accession>